<keyword evidence="4 6" id="KW-0067">ATP-binding</keyword>
<dbReference type="AlphaFoldDB" id="A0A1H9NZE5"/>
<evidence type="ECO:0000256" key="1">
    <source>
        <dbReference type="ARBA" id="ARBA00005417"/>
    </source>
</evidence>
<keyword evidence="2" id="KW-0813">Transport</keyword>
<reference evidence="7" key="1">
    <citation type="submission" date="2016-10" db="EMBL/GenBank/DDBJ databases">
        <authorList>
            <person name="Varghese N."/>
            <person name="Submissions S."/>
        </authorList>
    </citation>
    <scope>NUCLEOTIDE SEQUENCE [LARGE SCALE GENOMIC DNA]</scope>
    <source>
        <strain evidence="7">DSM 20524</strain>
    </source>
</reference>
<dbReference type="InterPro" id="IPR003439">
    <property type="entry name" value="ABC_transporter-like_ATP-bd"/>
</dbReference>
<dbReference type="SUPFAM" id="SSF52540">
    <property type="entry name" value="P-loop containing nucleoside triphosphate hydrolases"/>
    <property type="match status" value="1"/>
</dbReference>
<comment type="similarity">
    <text evidence="1">Belongs to the ABC transporter superfamily.</text>
</comment>
<evidence type="ECO:0000259" key="5">
    <source>
        <dbReference type="PROSITE" id="PS50893"/>
    </source>
</evidence>
<dbReference type="PROSITE" id="PS50893">
    <property type="entry name" value="ABC_TRANSPORTER_2"/>
    <property type="match status" value="1"/>
</dbReference>
<dbReference type="CDD" id="cd03230">
    <property type="entry name" value="ABC_DR_subfamily_A"/>
    <property type="match status" value="1"/>
</dbReference>
<keyword evidence="7" id="KW-1185">Reference proteome</keyword>
<protein>
    <submittedName>
        <fullName evidence="6">ABC-2 type transport system ATP-binding protein</fullName>
    </submittedName>
</protein>
<dbReference type="InterPro" id="IPR027417">
    <property type="entry name" value="P-loop_NTPase"/>
</dbReference>
<dbReference type="GO" id="GO:0005524">
    <property type="term" value="F:ATP binding"/>
    <property type="evidence" value="ECO:0007669"/>
    <property type="project" value="UniProtKB-KW"/>
</dbReference>
<gene>
    <name evidence="6" type="ORF">SAMN05661109_00150</name>
</gene>
<evidence type="ECO:0000256" key="3">
    <source>
        <dbReference type="ARBA" id="ARBA00022741"/>
    </source>
</evidence>
<dbReference type="SMART" id="SM00382">
    <property type="entry name" value="AAA"/>
    <property type="match status" value="1"/>
</dbReference>
<name>A0A1H9NZE5_9CORY</name>
<evidence type="ECO:0000256" key="4">
    <source>
        <dbReference type="ARBA" id="ARBA00022840"/>
    </source>
</evidence>
<dbReference type="EMBL" id="FOGQ01000001">
    <property type="protein sequence ID" value="SER40949.1"/>
    <property type="molecule type" value="Genomic_DNA"/>
</dbReference>
<proteinExistence type="inferred from homology"/>
<evidence type="ECO:0000313" key="6">
    <source>
        <dbReference type="EMBL" id="SER40949.1"/>
    </source>
</evidence>
<dbReference type="Gene3D" id="3.40.50.300">
    <property type="entry name" value="P-loop containing nucleotide triphosphate hydrolases"/>
    <property type="match status" value="1"/>
</dbReference>
<sequence length="285" mass="29977">MKKLVLPSKLTSMLEDMSSIQSVLPPLAPDPATQALAVRGLTKVFGNNVAVNRLSLDVPRGSIFGIVGPNGAGKTTMITMACGLSRPTEGEAWIAGHEVWSTPVEAKRALGLLADGATVFDRLTGREYLAYLGGLRRMDQSVVESRTAELLQALGLVEADDKQIVDYSAGMTKKILLAGALLHNPEVLVLDEPLEAVDPVSGRLIQSILRAYAAAGGTVVISSHVMNLVEGLCDHVAIINKGVVLTAGPVSDVAQGRSLDDAFVEFVGGEALAEGTLGWLRGDNQ</sequence>
<dbReference type="STRING" id="1121357.SAMN05661109_00150"/>
<dbReference type="PANTHER" id="PTHR43335:SF4">
    <property type="entry name" value="ABC TRANSPORTER, ATP-BINDING PROTEIN"/>
    <property type="match status" value="1"/>
</dbReference>
<organism evidence="6 7">
    <name type="scientific">Corynebacterium cystitidis DSM 20524</name>
    <dbReference type="NCBI Taxonomy" id="1121357"/>
    <lineage>
        <taxon>Bacteria</taxon>
        <taxon>Bacillati</taxon>
        <taxon>Actinomycetota</taxon>
        <taxon>Actinomycetes</taxon>
        <taxon>Mycobacteriales</taxon>
        <taxon>Corynebacteriaceae</taxon>
        <taxon>Corynebacterium</taxon>
    </lineage>
</organism>
<dbReference type="InterPro" id="IPR003593">
    <property type="entry name" value="AAA+_ATPase"/>
</dbReference>
<evidence type="ECO:0000256" key="2">
    <source>
        <dbReference type="ARBA" id="ARBA00022448"/>
    </source>
</evidence>
<dbReference type="PANTHER" id="PTHR43335">
    <property type="entry name" value="ABC TRANSPORTER, ATP-BINDING PROTEIN"/>
    <property type="match status" value="1"/>
</dbReference>
<keyword evidence="3" id="KW-0547">Nucleotide-binding</keyword>
<evidence type="ECO:0000313" key="7">
    <source>
        <dbReference type="Proteomes" id="UP000198929"/>
    </source>
</evidence>
<dbReference type="Pfam" id="PF00005">
    <property type="entry name" value="ABC_tran"/>
    <property type="match status" value="1"/>
</dbReference>
<feature type="domain" description="ABC transporter" evidence="5">
    <location>
        <begin position="36"/>
        <end position="266"/>
    </location>
</feature>
<dbReference type="GO" id="GO:0016887">
    <property type="term" value="F:ATP hydrolysis activity"/>
    <property type="evidence" value="ECO:0007669"/>
    <property type="project" value="InterPro"/>
</dbReference>
<dbReference type="Proteomes" id="UP000198929">
    <property type="component" value="Unassembled WGS sequence"/>
</dbReference>
<accession>A0A1H9NZE5</accession>